<organism evidence="1 2">
    <name type="scientific">Chryseobacterium indoltheticum</name>
    <dbReference type="NCBI Taxonomy" id="254"/>
    <lineage>
        <taxon>Bacteria</taxon>
        <taxon>Pseudomonadati</taxon>
        <taxon>Bacteroidota</taxon>
        <taxon>Flavobacteriia</taxon>
        <taxon>Flavobacteriales</taxon>
        <taxon>Weeksellaceae</taxon>
        <taxon>Chryseobacterium group</taxon>
        <taxon>Chryseobacterium</taxon>
    </lineage>
</organism>
<protein>
    <submittedName>
        <fullName evidence="1">Uncharacterized protein</fullName>
    </submittedName>
</protein>
<gene>
    <name evidence="1" type="ORF">NCTC13532_02743</name>
</gene>
<evidence type="ECO:0000313" key="2">
    <source>
        <dbReference type="Proteomes" id="UP000254282"/>
    </source>
</evidence>
<name>A0A381FLU6_9FLAO</name>
<dbReference type="EMBL" id="UFVR01000004">
    <property type="protein sequence ID" value="SUX47182.1"/>
    <property type="molecule type" value="Genomic_DNA"/>
</dbReference>
<sequence length="629" mass="73982">MSTPSVPLPLSKFETLLLIPEAIHFEEVKQSSILYSSKIHPDKLLSLLSLITIELTSFNYEKDRHETSKKVKIHSNILKEICGKEYPVYIAFLLDSNILSVRSPYDKMVKGQSFGYGFKAPYSFQRLKLIRRVHEKAILPENNFKDSYVEKCEKILYGLFDRTKFSTDYNIAEENLFGKYLGNIKFPIDSENIISWNKYSAYHGGLVQLLKLLNGEYTFIRKKKPSGTKPSGRFYSPLTFLNKIIRSSLYYEGKKLHQLDVKNMFPYLLSQYLPQLAVLDSERVERLQSCPAFKAKYNLKTNLYTPKDYIANQLLEQFIVERYGSLILPKSKSGIPNIKLVQQDNNKYFFLDKPKNLFQDSVSHFQKSNKKFYYRFIHNSQRENWNQSPLNTSQWAWKIKGEQETQKGNCTNSYSQIKGINNNSHLATLYTETFKGSNITRQLNLPPKEYSNYISNKILETLMNKEIFKFNTLSTKGIIYDHFIGLFKNDFLSIEWAIKYKELFDKDYNEVYEQDRELTKKLFIAMLYARNNNYIKEQRIFKSEFPILYDLIREKKKGNHKIITNKLFELEAEIIVDKVARGLIKKNIKTFTIHDCIAIQEENIDFAKDYMKEIFLKKFGNYPVIKLEL</sequence>
<proteinExistence type="predicted"/>
<accession>A0A381FLU6</accession>
<dbReference type="RefSeq" id="WP_115620681.1">
    <property type="nucleotide sequence ID" value="NZ_UFVR01000004.1"/>
</dbReference>
<evidence type="ECO:0000313" key="1">
    <source>
        <dbReference type="EMBL" id="SUX47182.1"/>
    </source>
</evidence>
<dbReference type="Proteomes" id="UP000254282">
    <property type="component" value="Unassembled WGS sequence"/>
</dbReference>
<reference evidence="1 2" key="1">
    <citation type="submission" date="2018-06" db="EMBL/GenBank/DDBJ databases">
        <authorList>
            <consortium name="Pathogen Informatics"/>
            <person name="Doyle S."/>
        </authorList>
    </citation>
    <scope>NUCLEOTIDE SEQUENCE [LARGE SCALE GENOMIC DNA]</scope>
    <source>
        <strain evidence="1 2">NCTC13532</strain>
    </source>
</reference>
<dbReference type="AlphaFoldDB" id="A0A381FLU6"/>